<dbReference type="Gene3D" id="1.20.1250.20">
    <property type="entry name" value="MFS general substrate transporter like domains"/>
    <property type="match status" value="1"/>
</dbReference>
<gene>
    <name evidence="2" type="ORF">C8D87_11875</name>
</gene>
<dbReference type="EMBL" id="QLTT01000018">
    <property type="protein sequence ID" value="RAS58120.1"/>
    <property type="molecule type" value="Genomic_DNA"/>
</dbReference>
<feature type="transmembrane region" description="Helical" evidence="1">
    <location>
        <begin position="35"/>
        <end position="56"/>
    </location>
</feature>
<feature type="transmembrane region" description="Helical" evidence="1">
    <location>
        <begin position="360"/>
        <end position="378"/>
    </location>
</feature>
<dbReference type="SUPFAM" id="SSF103473">
    <property type="entry name" value="MFS general substrate transporter"/>
    <property type="match status" value="1"/>
</dbReference>
<evidence type="ECO:0000313" key="2">
    <source>
        <dbReference type="EMBL" id="RAS58120.1"/>
    </source>
</evidence>
<reference evidence="2 3" key="1">
    <citation type="submission" date="2018-06" db="EMBL/GenBank/DDBJ databases">
        <title>Genomic Encyclopedia of Type Strains, Phase IV (KMG-IV): sequencing the most valuable type-strain genomes for metagenomic binning, comparative biology and taxonomic classification.</title>
        <authorList>
            <person name="Goeker M."/>
        </authorList>
    </citation>
    <scope>NUCLEOTIDE SEQUENCE [LARGE SCALE GENOMIC DNA]</scope>
    <source>
        <strain evidence="2 3">DSM 45479</strain>
    </source>
</reference>
<organism evidence="2 3">
    <name type="scientific">Lentzea atacamensis</name>
    <dbReference type="NCBI Taxonomy" id="531938"/>
    <lineage>
        <taxon>Bacteria</taxon>
        <taxon>Bacillati</taxon>
        <taxon>Actinomycetota</taxon>
        <taxon>Actinomycetes</taxon>
        <taxon>Pseudonocardiales</taxon>
        <taxon>Pseudonocardiaceae</taxon>
        <taxon>Lentzea</taxon>
    </lineage>
</organism>
<keyword evidence="1" id="KW-0812">Transmembrane</keyword>
<feature type="transmembrane region" description="Helical" evidence="1">
    <location>
        <begin position="68"/>
        <end position="87"/>
    </location>
</feature>
<keyword evidence="3" id="KW-1185">Reference proteome</keyword>
<accession>A0ABX9DUW6</accession>
<keyword evidence="1" id="KW-1133">Transmembrane helix</keyword>
<sequence length="390" mass="40487">MTSRQRLIWAAFISQAGNWLTFTGLLQYVQSHFGSLSTAGMLLAQSLPAVVAVRGLAQRIAPEHAHRAWLVAQIGLAVCTAALVGLASSLWFIYAYFAVTMVLKAVSNTLFMTFVGEWVPAEQKASTYTAIGTAGSITLTVSPAVGGVMASTVGYSWLFIADATSFLLAALVLARSGGVITAADGRSHGERVSPWRTWVGKPEGFGAHLARPALAWTSFAVIGAGVNAVEMPVFDDIHAFQADQFGFALACYGAGGLLAFGISLLAPQLHLPVVALSVAYGGALIAWVCGGTAGAYAGFAVAGLTYGLINGRLRSSLDRAAKADGVDPIPLWAWATQVTFLVSVAVLGAAATAFALRIPAAHVATVVLVLGALVPFTMTRLTTDLTKTGS</sequence>
<feature type="transmembrane region" description="Helical" evidence="1">
    <location>
        <begin position="278"/>
        <end position="309"/>
    </location>
</feature>
<comment type="caution">
    <text evidence="2">The sequence shown here is derived from an EMBL/GenBank/DDBJ whole genome shotgun (WGS) entry which is preliminary data.</text>
</comment>
<protein>
    <submittedName>
        <fullName evidence="2">MFS transporter</fullName>
    </submittedName>
</protein>
<proteinExistence type="predicted"/>
<feature type="transmembrane region" description="Helical" evidence="1">
    <location>
        <begin position="127"/>
        <end position="149"/>
    </location>
</feature>
<evidence type="ECO:0000256" key="1">
    <source>
        <dbReference type="SAM" id="Phobius"/>
    </source>
</evidence>
<name>A0ABX9DUW6_9PSEU</name>
<dbReference type="Pfam" id="PF07690">
    <property type="entry name" value="MFS_1"/>
    <property type="match status" value="1"/>
</dbReference>
<feature type="transmembrane region" description="Helical" evidence="1">
    <location>
        <begin position="155"/>
        <end position="174"/>
    </location>
</feature>
<feature type="transmembrane region" description="Helical" evidence="1">
    <location>
        <begin position="329"/>
        <end position="354"/>
    </location>
</feature>
<dbReference type="Proteomes" id="UP000248714">
    <property type="component" value="Unassembled WGS sequence"/>
</dbReference>
<keyword evidence="1" id="KW-0472">Membrane</keyword>
<feature type="transmembrane region" description="Helical" evidence="1">
    <location>
        <begin position="7"/>
        <end position="29"/>
    </location>
</feature>
<dbReference type="RefSeq" id="WP_112232596.1">
    <property type="nucleotide sequence ID" value="NZ_QLTT01000018.1"/>
</dbReference>
<feature type="transmembrane region" description="Helical" evidence="1">
    <location>
        <begin position="245"/>
        <end position="266"/>
    </location>
</feature>
<evidence type="ECO:0000313" key="3">
    <source>
        <dbReference type="Proteomes" id="UP000248714"/>
    </source>
</evidence>
<feature type="transmembrane region" description="Helical" evidence="1">
    <location>
        <begin position="93"/>
        <end position="115"/>
    </location>
</feature>
<dbReference type="InterPro" id="IPR011701">
    <property type="entry name" value="MFS"/>
</dbReference>
<dbReference type="InterPro" id="IPR036259">
    <property type="entry name" value="MFS_trans_sf"/>
</dbReference>